<dbReference type="Proteomes" id="UP001313282">
    <property type="component" value="Unassembled WGS sequence"/>
</dbReference>
<protein>
    <submittedName>
        <fullName evidence="3">Uncharacterized protein</fullName>
    </submittedName>
</protein>
<feature type="chain" id="PRO_5043013035" evidence="2">
    <location>
        <begin position="30"/>
        <end position="483"/>
    </location>
</feature>
<organism evidence="3 4">
    <name type="scientific">Orbilia javanica</name>
    <dbReference type="NCBI Taxonomy" id="47235"/>
    <lineage>
        <taxon>Eukaryota</taxon>
        <taxon>Fungi</taxon>
        <taxon>Dikarya</taxon>
        <taxon>Ascomycota</taxon>
        <taxon>Pezizomycotina</taxon>
        <taxon>Orbiliomycetes</taxon>
        <taxon>Orbiliales</taxon>
        <taxon>Orbiliaceae</taxon>
        <taxon>Orbilia</taxon>
    </lineage>
</organism>
<comment type="caution">
    <text evidence="3">The sequence shown here is derived from an EMBL/GenBank/DDBJ whole genome shotgun (WGS) entry which is preliminary data.</text>
</comment>
<evidence type="ECO:0000256" key="2">
    <source>
        <dbReference type="SAM" id="SignalP"/>
    </source>
</evidence>
<reference evidence="3 4" key="1">
    <citation type="submission" date="2019-10" db="EMBL/GenBank/DDBJ databases">
        <authorList>
            <person name="Palmer J.M."/>
        </authorList>
    </citation>
    <scope>NUCLEOTIDE SEQUENCE [LARGE SCALE GENOMIC DNA]</scope>
    <source>
        <strain evidence="3 4">TWF718</strain>
    </source>
</reference>
<sequence>MRLFLPPTQHNLFSYITLTALISAAGAAALPTRPLGVYMQDQPLSGSSDNLKNGVKDYMHLKYNARVCNLGVSTKSRKIEANPKGVWEGFPIGAYLTGTPIPDNICYSTHTMGAGFVNNISSFVVAGYCECVFYGDSECRTPLLEAYNTQQPDLRNIKKGEIETGVNLDDRFNSFSCRWTNRTESFESCTVNINNDAKPDGAKKIFGTVDGTGYVEQTETFSKEDMKEAKDLPYDSEPISGITRCVNVNSNIRVRAWEINGCTCEFFDATDCRGTRIYQKGVPGRDVGTIENEDVVSAKSFRCWLPFGVAWGKEREDSVRIIDAIDNLVNLGFGPEAPQLVTATPSSLLNPPMATWVAGATGWGVGGIAAGLTAVASVIPADSIPTTPSDSPTGSLPPGPSTAMPTMVASITATSAAMTQVPAPPTTRTSAPAISIEKPTIHTPATVISNIPTQVAIPSDKDRIKTPIPKSSSIRSAVPTAAT</sequence>
<feature type="region of interest" description="Disordered" evidence="1">
    <location>
        <begin position="462"/>
        <end position="483"/>
    </location>
</feature>
<feature type="region of interest" description="Disordered" evidence="1">
    <location>
        <begin position="383"/>
        <end position="405"/>
    </location>
</feature>
<feature type="compositionally biased region" description="Low complexity" evidence="1">
    <location>
        <begin position="383"/>
        <end position="394"/>
    </location>
</feature>
<evidence type="ECO:0000256" key="1">
    <source>
        <dbReference type="SAM" id="MobiDB-lite"/>
    </source>
</evidence>
<accession>A0AAN8RMT9</accession>
<dbReference type="EMBL" id="JAVHNR010000005">
    <property type="protein sequence ID" value="KAK6342944.1"/>
    <property type="molecule type" value="Genomic_DNA"/>
</dbReference>
<gene>
    <name evidence="3" type="ORF">TWF718_008322</name>
</gene>
<keyword evidence="2" id="KW-0732">Signal</keyword>
<evidence type="ECO:0000313" key="3">
    <source>
        <dbReference type="EMBL" id="KAK6342944.1"/>
    </source>
</evidence>
<dbReference type="AlphaFoldDB" id="A0AAN8RMT9"/>
<keyword evidence="4" id="KW-1185">Reference proteome</keyword>
<feature type="signal peptide" evidence="2">
    <location>
        <begin position="1"/>
        <end position="29"/>
    </location>
</feature>
<evidence type="ECO:0000313" key="4">
    <source>
        <dbReference type="Proteomes" id="UP001313282"/>
    </source>
</evidence>
<proteinExistence type="predicted"/>
<name>A0AAN8RMT9_9PEZI</name>